<feature type="compositionally biased region" description="Low complexity" evidence="1">
    <location>
        <begin position="9"/>
        <end position="41"/>
    </location>
</feature>
<organism evidence="2 3">
    <name type="scientific">Pyrrhoderma noxium</name>
    <dbReference type="NCBI Taxonomy" id="2282107"/>
    <lineage>
        <taxon>Eukaryota</taxon>
        <taxon>Fungi</taxon>
        <taxon>Dikarya</taxon>
        <taxon>Basidiomycota</taxon>
        <taxon>Agaricomycotina</taxon>
        <taxon>Agaricomycetes</taxon>
        <taxon>Hymenochaetales</taxon>
        <taxon>Hymenochaetaceae</taxon>
        <taxon>Pyrrhoderma</taxon>
    </lineage>
</organism>
<feature type="region of interest" description="Disordered" evidence="1">
    <location>
        <begin position="1"/>
        <end position="101"/>
    </location>
</feature>
<protein>
    <submittedName>
        <fullName evidence="2">Protein related to Beta3 (Ruby)</fullName>
    </submittedName>
</protein>
<dbReference type="GO" id="GO:0005739">
    <property type="term" value="C:mitochondrion"/>
    <property type="evidence" value="ECO:0007669"/>
    <property type="project" value="TreeGrafter"/>
</dbReference>
<reference evidence="2 3" key="1">
    <citation type="journal article" date="2017" name="Mol. Ecol.">
        <title>Comparative and population genomic landscape of Phellinus noxius: A hypervariable fungus causing root rot in trees.</title>
        <authorList>
            <person name="Chung C.L."/>
            <person name="Lee T.J."/>
            <person name="Akiba M."/>
            <person name="Lee H.H."/>
            <person name="Kuo T.H."/>
            <person name="Liu D."/>
            <person name="Ke H.M."/>
            <person name="Yokoi T."/>
            <person name="Roa M.B."/>
            <person name="Lu M.J."/>
            <person name="Chang Y.Y."/>
            <person name="Ann P.J."/>
            <person name="Tsai J.N."/>
            <person name="Chen C.Y."/>
            <person name="Tzean S.S."/>
            <person name="Ota Y."/>
            <person name="Hattori T."/>
            <person name="Sahashi N."/>
            <person name="Liou R.F."/>
            <person name="Kikuchi T."/>
            <person name="Tsai I.J."/>
        </authorList>
    </citation>
    <scope>NUCLEOTIDE SEQUENCE [LARGE SCALE GENOMIC DNA]</scope>
    <source>
        <strain evidence="2 3">FFPRI411160</strain>
    </source>
</reference>
<keyword evidence="3" id="KW-1185">Reference proteome</keyword>
<dbReference type="STRING" id="2282107.A0A286U8P4"/>
<dbReference type="OrthoDB" id="5580261at2759"/>
<feature type="region of interest" description="Disordered" evidence="1">
    <location>
        <begin position="214"/>
        <end position="239"/>
    </location>
</feature>
<feature type="compositionally biased region" description="Low complexity" evidence="1">
    <location>
        <begin position="51"/>
        <end position="90"/>
    </location>
</feature>
<sequence>MPPSERDTNTGTSGSSNSKLGSSSSPAVSSTTTTASSSSSSDTKRCTARNSSSGSGTTITTPPASTYSSTSTPTPTSSTPTSSTSQKTGTRPGPRPSSSLVTRYRTTLNAISARTGTALPSLMTSFVVLHEVTAVVPLVGVFFACRSFGVGERLVSSTSSMNGGLLDGFKKKQELEGVGSGAGSGLSDNGAVKFDKGETVVGVVGVNGVGGGGGGGGVGRDADNTDVVDNDNDVDKGKGKGMDLGKGKGWVDGVRDRWLAEGEAWVGHVGRYYGILGFEKSRRTPVDSGLGSALGMSEEERAAVAADVANAVVAYCATKALLPVRIGFSLYLAPSFSRRLLDPAARRLVRLTKIFRVPPTHLTYNYLLQQLHQLQLQLQQLYLVLPLRALLLLTARRYLIDQTTKSKPRAVQGGHARPRLDSIF</sequence>
<dbReference type="EMBL" id="NBII01000009">
    <property type="protein sequence ID" value="PAV15936.1"/>
    <property type="molecule type" value="Genomic_DNA"/>
</dbReference>
<dbReference type="AlphaFoldDB" id="A0A286U8P4"/>
<dbReference type="InterPro" id="IPR018811">
    <property type="entry name" value="MRX11"/>
</dbReference>
<dbReference type="Pfam" id="PF10306">
    <property type="entry name" value="FLILHELTA"/>
    <property type="match status" value="1"/>
</dbReference>
<evidence type="ECO:0000313" key="3">
    <source>
        <dbReference type="Proteomes" id="UP000217199"/>
    </source>
</evidence>
<dbReference type="PANTHER" id="PTHR28002">
    <property type="entry name" value="MIOREX COMPLEX COMPONENT 11"/>
    <property type="match status" value="1"/>
</dbReference>
<name>A0A286U8P4_9AGAM</name>
<proteinExistence type="predicted"/>
<gene>
    <name evidence="2" type="ORF">PNOK_0879400</name>
</gene>
<dbReference type="PANTHER" id="PTHR28002:SF1">
    <property type="entry name" value="MIOREX COMPLEX COMPONENT 11"/>
    <property type="match status" value="1"/>
</dbReference>
<evidence type="ECO:0000313" key="2">
    <source>
        <dbReference type="EMBL" id="PAV15936.1"/>
    </source>
</evidence>
<dbReference type="Proteomes" id="UP000217199">
    <property type="component" value="Unassembled WGS sequence"/>
</dbReference>
<evidence type="ECO:0000256" key="1">
    <source>
        <dbReference type="SAM" id="MobiDB-lite"/>
    </source>
</evidence>
<dbReference type="InParanoid" id="A0A286U8P4"/>
<comment type="caution">
    <text evidence="2">The sequence shown here is derived from an EMBL/GenBank/DDBJ whole genome shotgun (WGS) entry which is preliminary data.</text>
</comment>
<accession>A0A286U8P4</accession>